<name>A1SY85_PSYIN</name>
<dbReference type="HOGENOM" id="CLU_063236_2_2_6"/>
<dbReference type="InterPro" id="IPR011663">
    <property type="entry name" value="UTRA"/>
</dbReference>
<dbReference type="InterPro" id="IPR028978">
    <property type="entry name" value="Chorismate_lyase_/UTRA_dom_sf"/>
</dbReference>
<keyword evidence="2" id="KW-0238">DNA-binding</keyword>
<dbReference type="InterPro" id="IPR000524">
    <property type="entry name" value="Tscrpt_reg_HTH_GntR"/>
</dbReference>
<dbReference type="SMART" id="SM00866">
    <property type="entry name" value="UTRA"/>
    <property type="match status" value="1"/>
</dbReference>
<sequence length="263" mass="30093">MISIPLIKWPVYKLGQNDFIKGKTVQYLKIKETIVEQIDSGLLPARQKLPSERKLAEAFSTTRVTMRAALSSLEAEARLYREDRRGWFVCPEPLRYDPSSTFNFMSMANNQGRAGFSKLIEARKVLATKQAAALLQVPMLTDIYHIKRVRFLEDRPVVYVSNFIKAAHFPDLLDHDFTPSLTDVYLKYYAVRYQTTHYRVSTTCLFGEIAQVLRATPGSPAMLVERINYDQNGLLIDCDLEYWRHDAICIESTAQLNAESTLG</sequence>
<dbReference type="Gene3D" id="1.10.10.10">
    <property type="entry name" value="Winged helix-like DNA-binding domain superfamily/Winged helix DNA-binding domain"/>
    <property type="match status" value="1"/>
</dbReference>
<dbReference type="GO" id="GO:0003677">
    <property type="term" value="F:DNA binding"/>
    <property type="evidence" value="ECO:0007669"/>
    <property type="project" value="UniProtKB-KW"/>
</dbReference>
<dbReference type="SMART" id="SM00345">
    <property type="entry name" value="HTH_GNTR"/>
    <property type="match status" value="1"/>
</dbReference>
<feature type="domain" description="HTH gntR-type" evidence="4">
    <location>
        <begin position="24"/>
        <end position="92"/>
    </location>
</feature>
<dbReference type="Pfam" id="PF00392">
    <property type="entry name" value="GntR"/>
    <property type="match status" value="1"/>
</dbReference>
<dbReference type="AlphaFoldDB" id="A1SY85"/>
<organism evidence="5 6">
    <name type="scientific">Psychromonas ingrahamii (strain DSM 17664 / CCUG 51855 / 37)</name>
    <dbReference type="NCBI Taxonomy" id="357804"/>
    <lineage>
        <taxon>Bacteria</taxon>
        <taxon>Pseudomonadati</taxon>
        <taxon>Pseudomonadota</taxon>
        <taxon>Gammaproteobacteria</taxon>
        <taxon>Alteromonadales</taxon>
        <taxon>Psychromonadaceae</taxon>
        <taxon>Psychromonas</taxon>
    </lineage>
</organism>
<keyword evidence="3" id="KW-0804">Transcription</keyword>
<accession>A1SY85</accession>
<dbReference type="Gene3D" id="3.40.1410.10">
    <property type="entry name" value="Chorismate lyase-like"/>
    <property type="match status" value="1"/>
</dbReference>
<keyword evidence="6" id="KW-1185">Reference proteome</keyword>
<dbReference type="GO" id="GO:0045892">
    <property type="term" value="P:negative regulation of DNA-templated transcription"/>
    <property type="evidence" value="ECO:0007669"/>
    <property type="project" value="TreeGrafter"/>
</dbReference>
<dbReference type="Proteomes" id="UP000000639">
    <property type="component" value="Chromosome"/>
</dbReference>
<evidence type="ECO:0000259" key="4">
    <source>
        <dbReference type="PROSITE" id="PS50949"/>
    </source>
</evidence>
<dbReference type="PRINTS" id="PR00035">
    <property type="entry name" value="HTHGNTR"/>
</dbReference>
<dbReference type="SUPFAM" id="SSF64288">
    <property type="entry name" value="Chorismate lyase-like"/>
    <property type="match status" value="1"/>
</dbReference>
<dbReference type="CDD" id="cd07377">
    <property type="entry name" value="WHTH_GntR"/>
    <property type="match status" value="1"/>
</dbReference>
<dbReference type="PANTHER" id="PTHR44846:SF7">
    <property type="entry name" value="TRANSCRIPTIONAL REGULATOR OF 2-AMINOETHYLPHOSPHONATE DEGRADATION OPERONS-RELATED"/>
    <property type="match status" value="1"/>
</dbReference>
<dbReference type="NCBIfam" id="TIGR03337">
    <property type="entry name" value="phnR"/>
    <property type="match status" value="1"/>
</dbReference>
<evidence type="ECO:0000256" key="2">
    <source>
        <dbReference type="ARBA" id="ARBA00023125"/>
    </source>
</evidence>
<dbReference type="KEGG" id="pin:Ping_2743"/>
<gene>
    <name evidence="5" type="ordered locus">Ping_2743</name>
</gene>
<dbReference type="EMBL" id="CP000510">
    <property type="protein sequence ID" value="ABM04450.1"/>
    <property type="molecule type" value="Genomic_DNA"/>
</dbReference>
<evidence type="ECO:0000256" key="3">
    <source>
        <dbReference type="ARBA" id="ARBA00023163"/>
    </source>
</evidence>
<keyword evidence="1" id="KW-0805">Transcription regulation</keyword>
<evidence type="ECO:0000256" key="1">
    <source>
        <dbReference type="ARBA" id="ARBA00023015"/>
    </source>
</evidence>
<dbReference type="PANTHER" id="PTHR44846">
    <property type="entry name" value="MANNOSYL-D-GLYCERATE TRANSPORT/METABOLISM SYSTEM REPRESSOR MNGR-RELATED"/>
    <property type="match status" value="1"/>
</dbReference>
<dbReference type="SUPFAM" id="SSF46785">
    <property type="entry name" value="Winged helix' DNA-binding domain"/>
    <property type="match status" value="1"/>
</dbReference>
<dbReference type="InterPro" id="IPR036388">
    <property type="entry name" value="WH-like_DNA-bd_sf"/>
</dbReference>
<evidence type="ECO:0000313" key="5">
    <source>
        <dbReference type="EMBL" id="ABM04450.1"/>
    </source>
</evidence>
<dbReference type="GO" id="GO:0003700">
    <property type="term" value="F:DNA-binding transcription factor activity"/>
    <property type="evidence" value="ECO:0007669"/>
    <property type="project" value="InterPro"/>
</dbReference>
<dbReference type="InterPro" id="IPR050679">
    <property type="entry name" value="Bact_HTH_transcr_reg"/>
</dbReference>
<dbReference type="PROSITE" id="PS50949">
    <property type="entry name" value="HTH_GNTR"/>
    <property type="match status" value="1"/>
</dbReference>
<dbReference type="Pfam" id="PF07702">
    <property type="entry name" value="UTRA"/>
    <property type="match status" value="1"/>
</dbReference>
<dbReference type="InterPro" id="IPR036390">
    <property type="entry name" value="WH_DNA-bd_sf"/>
</dbReference>
<protein>
    <submittedName>
        <fullName evidence="5">Transcriptional regulator, GntR family</fullName>
    </submittedName>
</protein>
<evidence type="ECO:0000313" key="6">
    <source>
        <dbReference type="Proteomes" id="UP000000639"/>
    </source>
</evidence>
<proteinExistence type="predicted"/>
<reference evidence="5 6" key="1">
    <citation type="submission" date="2007-01" db="EMBL/GenBank/DDBJ databases">
        <title>Complete sequence of Psychromonas ingrahamii 37.</title>
        <authorList>
            <consortium name="US DOE Joint Genome Institute"/>
            <person name="Copeland A."/>
            <person name="Lucas S."/>
            <person name="Lapidus A."/>
            <person name="Barry K."/>
            <person name="Detter J.C."/>
            <person name="Glavina del Rio T."/>
            <person name="Hammon N."/>
            <person name="Israni S."/>
            <person name="Dalin E."/>
            <person name="Tice H."/>
            <person name="Pitluck S."/>
            <person name="Thompson L.S."/>
            <person name="Brettin T."/>
            <person name="Bruce D."/>
            <person name="Han C."/>
            <person name="Tapia R."/>
            <person name="Schmutz J."/>
            <person name="Larimer F."/>
            <person name="Land M."/>
            <person name="Hauser L."/>
            <person name="Kyrpides N."/>
            <person name="Ivanova N."/>
            <person name="Staley J."/>
            <person name="Richardson P."/>
        </authorList>
    </citation>
    <scope>NUCLEOTIDE SEQUENCE [LARGE SCALE GENOMIC DNA]</scope>
    <source>
        <strain evidence="5 6">37</strain>
    </source>
</reference>
<dbReference type="InterPro" id="IPR017722">
    <property type="entry name" value="Tscrpt_reg_PhnR"/>
</dbReference>
<dbReference type="STRING" id="357804.Ping_2743"/>
<dbReference type="eggNOG" id="COG2188">
    <property type="taxonomic scope" value="Bacteria"/>
</dbReference>